<protein>
    <recommendedName>
        <fullName evidence="1">Transposase IS66 central domain-containing protein</fullName>
    </recommendedName>
</protein>
<organism evidence="2 3">
    <name type="scientific">Lamprobacter modestohalophilus</name>
    <dbReference type="NCBI Taxonomy" id="1064514"/>
    <lineage>
        <taxon>Bacteria</taxon>
        <taxon>Pseudomonadati</taxon>
        <taxon>Pseudomonadota</taxon>
        <taxon>Gammaproteobacteria</taxon>
        <taxon>Chromatiales</taxon>
        <taxon>Chromatiaceae</taxon>
        <taxon>Lamprobacter</taxon>
    </lineage>
</organism>
<evidence type="ECO:0000259" key="1">
    <source>
        <dbReference type="Pfam" id="PF03050"/>
    </source>
</evidence>
<dbReference type="InterPro" id="IPR004291">
    <property type="entry name" value="Transposase_IS66_central"/>
</dbReference>
<keyword evidence="3" id="KW-1185">Reference proteome</keyword>
<dbReference type="Proteomes" id="UP001138768">
    <property type="component" value="Unassembled WGS sequence"/>
</dbReference>
<dbReference type="AlphaFoldDB" id="A0A9X1B7K2"/>
<proteinExistence type="predicted"/>
<evidence type="ECO:0000313" key="2">
    <source>
        <dbReference type="EMBL" id="MBK1621887.1"/>
    </source>
</evidence>
<name>A0A9X1B7K2_9GAMM</name>
<feature type="domain" description="Transposase IS66 central" evidence="1">
    <location>
        <begin position="186"/>
        <end position="287"/>
    </location>
</feature>
<dbReference type="Pfam" id="PF03050">
    <property type="entry name" value="DDE_Tnp_IS66"/>
    <property type="match status" value="1"/>
</dbReference>
<dbReference type="EMBL" id="NRRY01000166">
    <property type="protein sequence ID" value="MBK1621887.1"/>
    <property type="molecule type" value="Genomic_DNA"/>
</dbReference>
<comment type="caution">
    <text evidence="2">The sequence shown here is derived from an EMBL/GenBank/DDBJ whole genome shotgun (WGS) entry which is preliminary data.</text>
</comment>
<gene>
    <name evidence="2" type="ORF">CKO42_26670</name>
</gene>
<accession>A0A9X1B7K2</accession>
<sequence length="289" mass="33293">MWRTEWENTHDHKLKQQLIIYNSDDCRALSLVTKAVSKLCSEQSGKAIVFDSNFSDTETHGRSRRDFLLDDFQAINNAAYWDHQRDMVYVNSSRRLKTISKRQAISSQKVEPNRVIDPVAPNTCLRCGEKSFSKEKVGERTVYDLKFTKRGISRDVVKYVAREFHCKSCGESTKVYPSSWSNRKYGQGFVAYSIYHVIHLCLLQRTIARSINELFGFSISETTVHHIKSIAADFYTNTCEKIKERIVTGKLVHADETPIKLKGGNEGYVWVLTNMEEAFFFFTGNRSRG</sequence>
<evidence type="ECO:0000313" key="3">
    <source>
        <dbReference type="Proteomes" id="UP001138768"/>
    </source>
</evidence>
<reference evidence="2 3" key="1">
    <citation type="journal article" date="2020" name="Microorganisms">
        <title>Osmotic Adaptation and Compatible Solute Biosynthesis of Phototrophic Bacteria as Revealed from Genome Analyses.</title>
        <authorList>
            <person name="Imhoff J.F."/>
            <person name="Rahn T."/>
            <person name="Kunzel S."/>
            <person name="Keller A."/>
            <person name="Neulinger S.C."/>
        </authorList>
    </citation>
    <scope>NUCLEOTIDE SEQUENCE [LARGE SCALE GENOMIC DNA]</scope>
    <source>
        <strain evidence="2 3">DSM 25653</strain>
    </source>
</reference>